<accession>A0A6A6CAP2</accession>
<dbReference type="InterPro" id="IPR023393">
    <property type="entry name" value="START-like_dom_sf"/>
</dbReference>
<dbReference type="Pfam" id="PF03364">
    <property type="entry name" value="Polyketide_cyc"/>
    <property type="match status" value="1"/>
</dbReference>
<dbReference type="InterPro" id="IPR005031">
    <property type="entry name" value="COQ10_START"/>
</dbReference>
<keyword evidence="4" id="KW-1185">Reference proteome</keyword>
<feature type="domain" description="Coenzyme Q-binding protein COQ10 START" evidence="2">
    <location>
        <begin position="20"/>
        <end position="142"/>
    </location>
</feature>
<evidence type="ECO:0000313" key="3">
    <source>
        <dbReference type="EMBL" id="KAF2164234.1"/>
    </source>
</evidence>
<dbReference type="SUPFAM" id="SSF55961">
    <property type="entry name" value="Bet v1-like"/>
    <property type="match status" value="1"/>
</dbReference>
<reference evidence="3" key="1">
    <citation type="journal article" date="2020" name="Stud. Mycol.">
        <title>101 Dothideomycetes genomes: a test case for predicting lifestyles and emergence of pathogens.</title>
        <authorList>
            <person name="Haridas S."/>
            <person name="Albert R."/>
            <person name="Binder M."/>
            <person name="Bloem J."/>
            <person name="Labutti K."/>
            <person name="Salamov A."/>
            <person name="Andreopoulos B."/>
            <person name="Baker S."/>
            <person name="Barry K."/>
            <person name="Bills G."/>
            <person name="Bluhm B."/>
            <person name="Cannon C."/>
            <person name="Castanera R."/>
            <person name="Culley D."/>
            <person name="Daum C."/>
            <person name="Ezra D."/>
            <person name="Gonzalez J."/>
            <person name="Henrissat B."/>
            <person name="Kuo A."/>
            <person name="Liang C."/>
            <person name="Lipzen A."/>
            <person name="Lutzoni F."/>
            <person name="Magnuson J."/>
            <person name="Mondo S."/>
            <person name="Nolan M."/>
            <person name="Ohm R."/>
            <person name="Pangilinan J."/>
            <person name="Park H.-J."/>
            <person name="Ramirez L."/>
            <person name="Alfaro M."/>
            <person name="Sun H."/>
            <person name="Tritt A."/>
            <person name="Yoshinaga Y."/>
            <person name="Zwiers L.-H."/>
            <person name="Turgeon B."/>
            <person name="Goodwin S."/>
            <person name="Spatafora J."/>
            <person name="Crous P."/>
            <person name="Grigoriev I."/>
        </authorList>
    </citation>
    <scope>NUCLEOTIDE SEQUENCE</scope>
    <source>
        <strain evidence="3">ATCC 36951</strain>
    </source>
</reference>
<dbReference type="RefSeq" id="XP_033665123.1">
    <property type="nucleotide sequence ID" value="XM_033807755.1"/>
</dbReference>
<dbReference type="Proteomes" id="UP000799537">
    <property type="component" value="Unassembled WGS sequence"/>
</dbReference>
<feature type="region of interest" description="Disordered" evidence="1">
    <location>
        <begin position="163"/>
        <end position="201"/>
    </location>
</feature>
<evidence type="ECO:0000256" key="1">
    <source>
        <dbReference type="SAM" id="MobiDB-lite"/>
    </source>
</evidence>
<evidence type="ECO:0000259" key="2">
    <source>
        <dbReference type="Pfam" id="PF03364"/>
    </source>
</evidence>
<dbReference type="EMBL" id="ML993605">
    <property type="protein sequence ID" value="KAF2164234.1"/>
    <property type="molecule type" value="Genomic_DNA"/>
</dbReference>
<gene>
    <name evidence="3" type="ORF">M409DRAFT_25576</name>
</gene>
<organism evidence="3 4">
    <name type="scientific">Zasmidium cellare ATCC 36951</name>
    <dbReference type="NCBI Taxonomy" id="1080233"/>
    <lineage>
        <taxon>Eukaryota</taxon>
        <taxon>Fungi</taxon>
        <taxon>Dikarya</taxon>
        <taxon>Ascomycota</taxon>
        <taxon>Pezizomycotina</taxon>
        <taxon>Dothideomycetes</taxon>
        <taxon>Dothideomycetidae</taxon>
        <taxon>Mycosphaerellales</taxon>
        <taxon>Mycosphaerellaceae</taxon>
        <taxon>Zasmidium</taxon>
    </lineage>
</organism>
<dbReference type="OrthoDB" id="292693at2759"/>
<evidence type="ECO:0000313" key="4">
    <source>
        <dbReference type="Proteomes" id="UP000799537"/>
    </source>
</evidence>
<sequence>MTDYFFSAPSLRQLSTTKVVPYTPSTAFAALSDLSSYERATSLIYRSSVTTKDSNGLPKTAKLNVGYPALSLNEEWPCQVKCDRSKRTIEIIPAASEFQSSVVESYLMKWSISPVANDKGQAEIMLNLEVKFKGPVVDSMFAVLPDVVGRIMYRFSALVEAQDKKEREGAKKKPMPAKKTASSPAPKVPAAKTVPVAKPPAVKASPEVATIPVKRVPKKLEARGQASGGKQAS</sequence>
<protein>
    <recommendedName>
        <fullName evidence="2">Coenzyme Q-binding protein COQ10 START domain-containing protein</fullName>
    </recommendedName>
</protein>
<proteinExistence type="predicted"/>
<dbReference type="GeneID" id="54561027"/>
<name>A0A6A6CAP2_ZASCE</name>
<feature type="compositionally biased region" description="Low complexity" evidence="1">
    <location>
        <begin position="177"/>
        <end position="201"/>
    </location>
</feature>
<dbReference type="AlphaFoldDB" id="A0A6A6CAP2"/>
<dbReference type="Gene3D" id="3.30.530.20">
    <property type="match status" value="1"/>
</dbReference>